<organism evidence="1">
    <name type="scientific">Setaria italica</name>
    <name type="common">Foxtail millet</name>
    <name type="synonym">Panicum italicum</name>
    <dbReference type="NCBI Taxonomy" id="4555"/>
    <lineage>
        <taxon>Eukaryota</taxon>
        <taxon>Viridiplantae</taxon>
        <taxon>Streptophyta</taxon>
        <taxon>Embryophyta</taxon>
        <taxon>Tracheophyta</taxon>
        <taxon>Spermatophyta</taxon>
        <taxon>Magnoliopsida</taxon>
        <taxon>Liliopsida</taxon>
        <taxon>Poales</taxon>
        <taxon>Poaceae</taxon>
        <taxon>PACMAD clade</taxon>
        <taxon>Panicoideae</taxon>
        <taxon>Panicodae</taxon>
        <taxon>Paniceae</taxon>
        <taxon>Cenchrinae</taxon>
        <taxon>Setaria</taxon>
    </lineage>
</organism>
<accession>A0A368SE70</accession>
<gene>
    <name evidence="1" type="ORF">SETIT_9G079000v2</name>
</gene>
<evidence type="ECO:0000313" key="1">
    <source>
        <dbReference type="EMBL" id="RCV40736.1"/>
    </source>
</evidence>
<protein>
    <submittedName>
        <fullName evidence="1">Uncharacterized protein</fullName>
    </submittedName>
</protein>
<proteinExistence type="predicted"/>
<sequence length="133" mass="14935">MARRCRRQSSPPGCMGILEAVAWKSKNPSTIFSKKCLCTVGVEVLVLLSDTNGCFTSVSLLVKYLCPKIHIFMLEQVQRKGYAKDPSLVVHIILRSSPLMVSARVFMSKIHIFMLEQVSYVKDPSVVVLLLFM</sequence>
<dbReference type="EMBL" id="CM003536">
    <property type="protein sequence ID" value="RCV40736.1"/>
    <property type="molecule type" value="Genomic_DNA"/>
</dbReference>
<reference evidence="1" key="1">
    <citation type="journal article" date="2012" name="Nat. Biotechnol.">
        <title>Reference genome sequence of the model plant Setaria.</title>
        <authorList>
            <person name="Bennetzen J.L."/>
            <person name="Schmutz J."/>
            <person name="Wang H."/>
            <person name="Percifield R."/>
            <person name="Hawkins J."/>
            <person name="Pontaroli A.C."/>
            <person name="Estep M."/>
            <person name="Feng L."/>
            <person name="Vaughn J.N."/>
            <person name="Grimwood J."/>
            <person name="Jenkins J."/>
            <person name="Barry K."/>
            <person name="Lindquist E."/>
            <person name="Hellsten U."/>
            <person name="Deshpande S."/>
            <person name="Wang X."/>
            <person name="Wu X."/>
            <person name="Mitros T."/>
            <person name="Triplett J."/>
            <person name="Yang X."/>
            <person name="Ye C.Y."/>
            <person name="Mauro-Herrera M."/>
            <person name="Wang L."/>
            <person name="Li P."/>
            <person name="Sharma M."/>
            <person name="Sharma R."/>
            <person name="Ronald P.C."/>
            <person name="Panaud O."/>
            <person name="Kellogg E.A."/>
            <person name="Brutnell T.P."/>
            <person name="Doust A.N."/>
            <person name="Tuskan G.A."/>
            <person name="Rokhsar D."/>
            <person name="Devos K.M."/>
        </authorList>
    </citation>
    <scope>NUCLEOTIDE SEQUENCE [LARGE SCALE GENOMIC DNA]</scope>
    <source>
        <strain evidence="1">Yugu1</strain>
    </source>
</reference>
<reference evidence="1" key="2">
    <citation type="submission" date="2015-07" db="EMBL/GenBank/DDBJ databases">
        <authorList>
            <person name="Noorani M."/>
        </authorList>
    </citation>
    <scope>NUCLEOTIDE SEQUENCE</scope>
    <source>
        <strain evidence="1">Yugu1</strain>
    </source>
</reference>
<name>A0A368SE70_SETIT</name>
<dbReference type="AlphaFoldDB" id="A0A368SE70"/>